<evidence type="ECO:0000256" key="2">
    <source>
        <dbReference type="ARBA" id="ARBA00023125"/>
    </source>
</evidence>
<dbReference type="eggNOG" id="COG1609">
    <property type="taxonomic scope" value="Bacteria"/>
</dbReference>
<dbReference type="EMBL" id="JMIH01000013">
    <property type="protein sequence ID" value="KEO75310.1"/>
    <property type="molecule type" value="Genomic_DNA"/>
</dbReference>
<dbReference type="InterPro" id="IPR000843">
    <property type="entry name" value="HTH_LacI"/>
</dbReference>
<gene>
    <name evidence="5" type="ORF">EL17_01860</name>
</gene>
<dbReference type="InterPro" id="IPR010982">
    <property type="entry name" value="Lambda_DNA-bd_dom_sf"/>
</dbReference>
<dbReference type="GO" id="GO:0003700">
    <property type="term" value="F:DNA-binding transcription factor activity"/>
    <property type="evidence" value="ECO:0007669"/>
    <property type="project" value="TreeGrafter"/>
</dbReference>
<evidence type="ECO:0000256" key="3">
    <source>
        <dbReference type="ARBA" id="ARBA00023163"/>
    </source>
</evidence>
<dbReference type="SUPFAM" id="SSF47413">
    <property type="entry name" value="lambda repressor-like DNA-binding domains"/>
    <property type="match status" value="1"/>
</dbReference>
<feature type="domain" description="HTH lacI-type" evidence="4">
    <location>
        <begin position="6"/>
        <end position="60"/>
    </location>
</feature>
<evidence type="ECO:0000313" key="5">
    <source>
        <dbReference type="EMBL" id="KEO75310.1"/>
    </source>
</evidence>
<keyword evidence="1" id="KW-0805">Transcription regulation</keyword>
<dbReference type="CDD" id="cd01392">
    <property type="entry name" value="HTH_LacI"/>
    <property type="match status" value="1"/>
</dbReference>
<dbReference type="Proteomes" id="UP000027821">
    <property type="component" value="Unassembled WGS sequence"/>
</dbReference>
<dbReference type="GO" id="GO:0000976">
    <property type="term" value="F:transcription cis-regulatory region binding"/>
    <property type="evidence" value="ECO:0007669"/>
    <property type="project" value="TreeGrafter"/>
</dbReference>
<organism evidence="5 6">
    <name type="scientific">Anditalea andensis</name>
    <dbReference type="NCBI Taxonomy" id="1048983"/>
    <lineage>
        <taxon>Bacteria</taxon>
        <taxon>Pseudomonadati</taxon>
        <taxon>Bacteroidota</taxon>
        <taxon>Cytophagia</taxon>
        <taxon>Cytophagales</taxon>
        <taxon>Cytophagaceae</taxon>
        <taxon>Anditalea</taxon>
    </lineage>
</organism>
<dbReference type="PANTHER" id="PTHR30146:SF109">
    <property type="entry name" value="HTH-TYPE TRANSCRIPTIONAL REGULATOR GALS"/>
    <property type="match status" value="1"/>
</dbReference>
<reference evidence="5 6" key="1">
    <citation type="submission" date="2014-04" db="EMBL/GenBank/DDBJ databases">
        <title>Characterization and application of a salt tolerant electro-active bacterium.</title>
        <authorList>
            <person name="Yang L."/>
            <person name="Wei S."/>
            <person name="Tay Q.X.M."/>
        </authorList>
    </citation>
    <scope>NUCLEOTIDE SEQUENCE [LARGE SCALE GENOMIC DNA]</scope>
    <source>
        <strain evidence="5 6">LY1</strain>
    </source>
</reference>
<dbReference type="AlphaFoldDB" id="A0A074L499"/>
<dbReference type="RefSeq" id="WP_035070025.1">
    <property type="nucleotide sequence ID" value="NZ_JMIH01000013.1"/>
</dbReference>
<dbReference type="SMART" id="SM00354">
    <property type="entry name" value="HTH_LACI"/>
    <property type="match status" value="1"/>
</dbReference>
<dbReference type="CDD" id="cd06267">
    <property type="entry name" value="PBP1_LacI_sugar_binding-like"/>
    <property type="match status" value="1"/>
</dbReference>
<dbReference type="Gene3D" id="1.10.260.40">
    <property type="entry name" value="lambda repressor-like DNA-binding domains"/>
    <property type="match status" value="1"/>
</dbReference>
<protein>
    <submittedName>
        <fullName evidence="5">LacI family transcriptional regulator</fullName>
    </submittedName>
</protein>
<dbReference type="OrthoDB" id="833520at2"/>
<dbReference type="Pfam" id="PF00356">
    <property type="entry name" value="LacI"/>
    <property type="match status" value="1"/>
</dbReference>
<dbReference type="PANTHER" id="PTHR30146">
    <property type="entry name" value="LACI-RELATED TRANSCRIPTIONAL REPRESSOR"/>
    <property type="match status" value="1"/>
</dbReference>
<dbReference type="Gene3D" id="3.40.50.2300">
    <property type="match status" value="2"/>
</dbReference>
<keyword evidence="6" id="KW-1185">Reference proteome</keyword>
<accession>A0A074L499</accession>
<comment type="caution">
    <text evidence="5">The sequence shown here is derived from an EMBL/GenBank/DDBJ whole genome shotgun (WGS) entry which is preliminary data.</text>
</comment>
<dbReference type="SUPFAM" id="SSF53822">
    <property type="entry name" value="Periplasmic binding protein-like I"/>
    <property type="match status" value="1"/>
</dbReference>
<dbReference type="InterPro" id="IPR028082">
    <property type="entry name" value="Peripla_BP_I"/>
</dbReference>
<proteinExistence type="predicted"/>
<dbReference type="InterPro" id="IPR001761">
    <property type="entry name" value="Peripla_BP/Lac1_sug-bd_dom"/>
</dbReference>
<sequence length="345" mass="38417">MRIGQATIKDIAKALNVSASTVSRALKDYPGISQETKKKVKELAEKLNYRPNAVALSLRKSKTFTIGVIIPEVVHFFFSTVISGIEEVAFANGYNVILCQTNENLEREISSVETIISNQIDGLLISFSKETTDFSHFKKLLDHQFPIVFFDRVPDLQDTVNVTVDDYSGAYEAVKHLIDQNYKKIMHLAGPKNLLISAKRKEGYTHALKEAGIAIDENLIRECRIGTQQETYEICLDYFKDETTRPDAVFAANDVAAAGAMKAVQELGLKVPEDVGIVGFSDWQFSAMMNPPLSTVSQPGFEIGERSMQLLIDMINSNKEEAFVPKTEILETALIIRGSSSRIKK</sequence>
<evidence type="ECO:0000256" key="1">
    <source>
        <dbReference type="ARBA" id="ARBA00023015"/>
    </source>
</evidence>
<dbReference type="Pfam" id="PF00532">
    <property type="entry name" value="Peripla_BP_1"/>
    <property type="match status" value="1"/>
</dbReference>
<keyword evidence="2" id="KW-0238">DNA-binding</keyword>
<evidence type="ECO:0000313" key="6">
    <source>
        <dbReference type="Proteomes" id="UP000027821"/>
    </source>
</evidence>
<dbReference type="STRING" id="1048983.EL17_01860"/>
<keyword evidence="3" id="KW-0804">Transcription</keyword>
<name>A0A074L499_9BACT</name>
<evidence type="ECO:0000259" key="4">
    <source>
        <dbReference type="PROSITE" id="PS50932"/>
    </source>
</evidence>
<dbReference type="PROSITE" id="PS50932">
    <property type="entry name" value="HTH_LACI_2"/>
    <property type="match status" value="1"/>
</dbReference>